<comment type="similarity">
    <text evidence="8 9">Belongs to the TonB-dependent receptor family.</text>
</comment>
<evidence type="ECO:0000313" key="14">
    <source>
        <dbReference type="Proteomes" id="UP000198510"/>
    </source>
</evidence>
<dbReference type="STRING" id="1075417.SAMN05421823_110117"/>
<evidence type="ECO:0000256" key="9">
    <source>
        <dbReference type="RuleBase" id="RU003357"/>
    </source>
</evidence>
<dbReference type="GO" id="GO:0044718">
    <property type="term" value="P:siderophore transmembrane transport"/>
    <property type="evidence" value="ECO:0007669"/>
    <property type="project" value="TreeGrafter"/>
</dbReference>
<evidence type="ECO:0000256" key="7">
    <source>
        <dbReference type="ARBA" id="ARBA00023237"/>
    </source>
</evidence>
<proteinExistence type="inferred from homology"/>
<evidence type="ECO:0000259" key="12">
    <source>
        <dbReference type="Pfam" id="PF07715"/>
    </source>
</evidence>
<evidence type="ECO:0000256" key="5">
    <source>
        <dbReference type="ARBA" id="ARBA00023077"/>
    </source>
</evidence>
<sequence>MLRLVLLLACCALPSFLYAQFSVRGTVRDAESGLPLTGVSVLTESQTGITTDTNGRFVLTLSAPQTLQLSFVGYQPRRIAVTATDTLLRLQLVPVALSLPEVIVRGYESNRTLPETAGSVGVLNTRALRRFSDASLVPAVNTLPGVRMEERAAGSYRLAIRGSQLRSPFGIRNVKFYWNGIPFSEPNGNTNLSLLDLSALDRMEILKGPAGSLYGAGTGGTVLLSSRQQAPLGVQVGVNALGGSYGTWRYGAEVTSGYENGLVQAQVQRQQSQGYRQQNAFDRTFANVWSRFEVSKARTLSANVYYSDLYYEIPGGLTRQQYESDPQQARAGSVDTKAALLNKTLGVGLIQEYRWNDHWQNTTSVYGTLTQFENPVIFNYKINAEQALGGRSVFTYRNEWLPGYDWSLVAGGELQHGFEASDTYENVGGQPDSLRYNDKVTTMTYLFFGQAELELPAAFRLTAALSYNRLDYRFLRLFDRLDGDLFNTHRSFRPVVSPRVALFKKLHERLSVYGSVSHGFSPPTLAEVLVPGGSLNDSLQAEQGLNYEVGVKASPAEGWYLELTAFRLNLQEALVSYTGADGITRFRNTGATRQQGIEGLITYQYQDFGRWVEGLNTSLAYTFHHFRYGAYVQEGQNYEGKFLPGVPQQGVALTLDFRVRGGWYLNSTFSHVGRIPLDDANQDYADPYTVVSARLGWRYNRARWYEAHFFVGGDNLMNQRYSLGNDINAAFGRYFQPAAPVSFYAGTSFRLK</sequence>
<evidence type="ECO:0000256" key="10">
    <source>
        <dbReference type="SAM" id="SignalP"/>
    </source>
</evidence>
<dbReference type="Gene3D" id="2.170.130.10">
    <property type="entry name" value="TonB-dependent receptor, plug domain"/>
    <property type="match status" value="1"/>
</dbReference>
<dbReference type="Gene3D" id="2.60.40.1120">
    <property type="entry name" value="Carboxypeptidase-like, regulatory domain"/>
    <property type="match status" value="1"/>
</dbReference>
<feature type="signal peptide" evidence="10">
    <location>
        <begin position="1"/>
        <end position="19"/>
    </location>
</feature>
<accession>A0A1G9QDY7</accession>
<keyword evidence="4 8" id="KW-0812">Transmembrane</keyword>
<dbReference type="OrthoDB" id="9782587at2"/>
<dbReference type="PROSITE" id="PS52016">
    <property type="entry name" value="TONB_DEPENDENT_REC_3"/>
    <property type="match status" value="1"/>
</dbReference>
<evidence type="ECO:0000256" key="8">
    <source>
        <dbReference type="PROSITE-ProRule" id="PRU01360"/>
    </source>
</evidence>
<dbReference type="GO" id="GO:0015344">
    <property type="term" value="F:siderophore uptake transmembrane transporter activity"/>
    <property type="evidence" value="ECO:0007669"/>
    <property type="project" value="TreeGrafter"/>
</dbReference>
<feature type="chain" id="PRO_5011718902" evidence="10">
    <location>
        <begin position="20"/>
        <end position="752"/>
    </location>
</feature>
<dbReference type="GO" id="GO:0009279">
    <property type="term" value="C:cell outer membrane"/>
    <property type="evidence" value="ECO:0007669"/>
    <property type="project" value="UniProtKB-SubCell"/>
</dbReference>
<keyword evidence="6 8" id="KW-0472">Membrane</keyword>
<dbReference type="PANTHER" id="PTHR30069:SF28">
    <property type="entry name" value="TONB-DEPENDENT RECEPTOR YNCD-RELATED"/>
    <property type="match status" value="1"/>
</dbReference>
<dbReference type="SUPFAM" id="SSF49464">
    <property type="entry name" value="Carboxypeptidase regulatory domain-like"/>
    <property type="match status" value="1"/>
</dbReference>
<dbReference type="InterPro" id="IPR037066">
    <property type="entry name" value="Plug_dom_sf"/>
</dbReference>
<dbReference type="RefSeq" id="WP_143017413.1">
    <property type="nucleotide sequence ID" value="NZ_FNFO01000010.1"/>
</dbReference>
<dbReference type="Pfam" id="PF07715">
    <property type="entry name" value="Plug"/>
    <property type="match status" value="1"/>
</dbReference>
<dbReference type="AlphaFoldDB" id="A0A1G9QDY7"/>
<keyword evidence="14" id="KW-1185">Reference proteome</keyword>
<keyword evidence="3 8" id="KW-1134">Transmembrane beta strand</keyword>
<evidence type="ECO:0000256" key="6">
    <source>
        <dbReference type="ARBA" id="ARBA00023136"/>
    </source>
</evidence>
<dbReference type="SUPFAM" id="SSF56935">
    <property type="entry name" value="Porins"/>
    <property type="match status" value="1"/>
</dbReference>
<name>A0A1G9QDY7_9BACT</name>
<dbReference type="InterPro" id="IPR000531">
    <property type="entry name" value="Beta-barrel_TonB"/>
</dbReference>
<dbReference type="InterPro" id="IPR008969">
    <property type="entry name" value="CarboxyPept-like_regulatory"/>
</dbReference>
<organism evidence="13 14">
    <name type="scientific">Catalinimonas alkaloidigena</name>
    <dbReference type="NCBI Taxonomy" id="1075417"/>
    <lineage>
        <taxon>Bacteria</taxon>
        <taxon>Pseudomonadati</taxon>
        <taxon>Bacteroidota</taxon>
        <taxon>Cytophagia</taxon>
        <taxon>Cytophagales</taxon>
        <taxon>Catalimonadaceae</taxon>
        <taxon>Catalinimonas</taxon>
    </lineage>
</organism>
<comment type="subcellular location">
    <subcellularLocation>
        <location evidence="1 8">Cell outer membrane</location>
        <topology evidence="1 8">Multi-pass membrane protein</topology>
    </subcellularLocation>
</comment>
<keyword evidence="7 8" id="KW-0998">Cell outer membrane</keyword>
<dbReference type="Pfam" id="PF00593">
    <property type="entry name" value="TonB_dep_Rec_b-barrel"/>
    <property type="match status" value="1"/>
</dbReference>
<protein>
    <submittedName>
        <fullName evidence="13">Iron complex outermembrane recepter protein</fullName>
    </submittedName>
</protein>
<dbReference type="Proteomes" id="UP000198510">
    <property type="component" value="Unassembled WGS sequence"/>
</dbReference>
<evidence type="ECO:0000256" key="4">
    <source>
        <dbReference type="ARBA" id="ARBA00022692"/>
    </source>
</evidence>
<dbReference type="Pfam" id="PF13715">
    <property type="entry name" value="CarbopepD_reg_2"/>
    <property type="match status" value="1"/>
</dbReference>
<feature type="domain" description="TonB-dependent receptor-like beta-barrel" evidence="11">
    <location>
        <begin position="297"/>
        <end position="716"/>
    </location>
</feature>
<evidence type="ECO:0000256" key="3">
    <source>
        <dbReference type="ARBA" id="ARBA00022452"/>
    </source>
</evidence>
<dbReference type="InterPro" id="IPR039426">
    <property type="entry name" value="TonB-dep_rcpt-like"/>
</dbReference>
<evidence type="ECO:0000256" key="1">
    <source>
        <dbReference type="ARBA" id="ARBA00004571"/>
    </source>
</evidence>
<gene>
    <name evidence="13" type="ORF">SAMN05421823_110117</name>
</gene>
<dbReference type="InterPro" id="IPR036942">
    <property type="entry name" value="Beta-barrel_TonB_sf"/>
</dbReference>
<feature type="domain" description="TonB-dependent receptor plug" evidence="12">
    <location>
        <begin position="115"/>
        <end position="221"/>
    </location>
</feature>
<evidence type="ECO:0000313" key="13">
    <source>
        <dbReference type="EMBL" id="SDM08545.1"/>
    </source>
</evidence>
<evidence type="ECO:0000256" key="2">
    <source>
        <dbReference type="ARBA" id="ARBA00022448"/>
    </source>
</evidence>
<dbReference type="Gene3D" id="2.40.170.20">
    <property type="entry name" value="TonB-dependent receptor, beta-barrel domain"/>
    <property type="match status" value="1"/>
</dbReference>
<keyword evidence="10" id="KW-0732">Signal</keyword>
<reference evidence="13 14" key="1">
    <citation type="submission" date="2016-10" db="EMBL/GenBank/DDBJ databases">
        <authorList>
            <person name="de Groot N.N."/>
        </authorList>
    </citation>
    <scope>NUCLEOTIDE SEQUENCE [LARGE SCALE GENOMIC DNA]</scope>
    <source>
        <strain evidence="13 14">DSM 25186</strain>
    </source>
</reference>
<evidence type="ECO:0000259" key="11">
    <source>
        <dbReference type="Pfam" id="PF00593"/>
    </source>
</evidence>
<dbReference type="EMBL" id="FNFO01000010">
    <property type="protein sequence ID" value="SDM08545.1"/>
    <property type="molecule type" value="Genomic_DNA"/>
</dbReference>
<keyword evidence="2 8" id="KW-0813">Transport</keyword>
<keyword evidence="5 9" id="KW-0798">TonB box</keyword>
<dbReference type="PANTHER" id="PTHR30069">
    <property type="entry name" value="TONB-DEPENDENT OUTER MEMBRANE RECEPTOR"/>
    <property type="match status" value="1"/>
</dbReference>
<dbReference type="InterPro" id="IPR012910">
    <property type="entry name" value="Plug_dom"/>
</dbReference>